<gene>
    <name evidence="2" type="ORF">SAMN05444336_10129</name>
</gene>
<feature type="domain" description="DUF1330" evidence="1">
    <location>
        <begin position="4"/>
        <end position="95"/>
    </location>
</feature>
<dbReference type="Proteomes" id="UP000199118">
    <property type="component" value="Unassembled WGS sequence"/>
</dbReference>
<dbReference type="SUPFAM" id="SSF54909">
    <property type="entry name" value="Dimeric alpha+beta barrel"/>
    <property type="match status" value="1"/>
</dbReference>
<name>A0A1H2QEE5_9RHOB</name>
<dbReference type="InterPro" id="IPR011008">
    <property type="entry name" value="Dimeric_a/b-barrel"/>
</dbReference>
<dbReference type="EMBL" id="FNMZ01000001">
    <property type="protein sequence ID" value="SDW05502.1"/>
    <property type="molecule type" value="Genomic_DNA"/>
</dbReference>
<evidence type="ECO:0000313" key="3">
    <source>
        <dbReference type="Proteomes" id="UP000199118"/>
    </source>
</evidence>
<organism evidence="2 3">
    <name type="scientific">Albimonas donghaensis</name>
    <dbReference type="NCBI Taxonomy" id="356660"/>
    <lineage>
        <taxon>Bacteria</taxon>
        <taxon>Pseudomonadati</taxon>
        <taxon>Pseudomonadota</taxon>
        <taxon>Alphaproteobacteria</taxon>
        <taxon>Rhodobacterales</taxon>
        <taxon>Paracoccaceae</taxon>
        <taxon>Albimonas</taxon>
    </lineage>
</organism>
<proteinExistence type="predicted"/>
<reference evidence="2 3" key="1">
    <citation type="submission" date="2016-10" db="EMBL/GenBank/DDBJ databases">
        <authorList>
            <person name="de Groot N.N."/>
        </authorList>
    </citation>
    <scope>NUCLEOTIDE SEQUENCE [LARGE SCALE GENOMIC DNA]</scope>
    <source>
        <strain evidence="2 3">DSM 17890</strain>
    </source>
</reference>
<evidence type="ECO:0000313" key="2">
    <source>
        <dbReference type="EMBL" id="SDW05502.1"/>
    </source>
</evidence>
<keyword evidence="3" id="KW-1185">Reference proteome</keyword>
<sequence length="100" mass="10786">MVCYSVLDVTPSSEDWIPGYLPAANARVAAHGGTYLARTASHEQVEGGDQPAALRIIIEWPSKAHAEAFMADEAYAPHLAARSRGSVSHHYLIEGRDDLA</sequence>
<dbReference type="AlphaFoldDB" id="A0A1H2QEE5"/>
<accession>A0A1H2QEE5</accession>
<evidence type="ECO:0000259" key="1">
    <source>
        <dbReference type="Pfam" id="PF07045"/>
    </source>
</evidence>
<dbReference type="Gene3D" id="3.30.70.100">
    <property type="match status" value="1"/>
</dbReference>
<dbReference type="STRING" id="356660.SAMN05444336_10129"/>
<dbReference type="Pfam" id="PF07045">
    <property type="entry name" value="DUF1330"/>
    <property type="match status" value="1"/>
</dbReference>
<dbReference type="InterPro" id="IPR010753">
    <property type="entry name" value="DUF1330"/>
</dbReference>
<protein>
    <submittedName>
        <fullName evidence="2">Uncharacterized conserved protein, DUF1330 family</fullName>
    </submittedName>
</protein>